<dbReference type="InterPro" id="IPR011704">
    <property type="entry name" value="ATPase_dyneun-rel_AAA"/>
</dbReference>
<feature type="domain" description="AAA+ ATPase" evidence="1">
    <location>
        <begin position="100"/>
        <end position="252"/>
    </location>
</feature>
<evidence type="ECO:0000259" key="1">
    <source>
        <dbReference type="SMART" id="SM00382"/>
    </source>
</evidence>
<dbReference type="InterPro" id="IPR027417">
    <property type="entry name" value="P-loop_NTPase"/>
</dbReference>
<gene>
    <name evidence="2" type="ORF">SAMEA3729809_05645</name>
</gene>
<dbReference type="Proteomes" id="UP000258928">
    <property type="component" value="Unassembled WGS sequence"/>
</dbReference>
<evidence type="ECO:0000313" key="3">
    <source>
        <dbReference type="Proteomes" id="UP000258928"/>
    </source>
</evidence>
<protein>
    <submittedName>
        <fullName evidence="2">Porphyrin biosynthetic protein</fullName>
    </submittedName>
</protein>
<dbReference type="SUPFAM" id="SSF52540">
    <property type="entry name" value="P-loop containing nucleoside triphosphate hydrolases"/>
    <property type="match status" value="1"/>
</dbReference>
<reference evidence="2 3" key="1">
    <citation type="submission" date="2018-08" db="EMBL/GenBank/DDBJ databases">
        <authorList>
            <consortium name="Pathogen Informatics"/>
        </authorList>
    </citation>
    <scope>NUCLEOTIDE SEQUENCE [LARGE SCALE GENOMIC DNA]</scope>
    <source>
        <strain evidence="2 3">EuSCAPE_TR218</strain>
    </source>
</reference>
<dbReference type="InterPro" id="IPR003593">
    <property type="entry name" value="AAA+_ATPase"/>
</dbReference>
<sequence>MTPATTANNNANVLTLNVNSDLEIKYFKPEELTKAIEYQDGEEYIIVRANEHFNVDCFGENDFIPIFKRVTPFRAPLNSKYRPNPVTLRRMVKLLLNNEVTAGICLQGESGSGKTELALYISHMLNWPITIKQINNELSIDDLEGMRTLENGNTRYVYSDLVQGYRDGHIILLDEIDKINPDTAAKLHMPLERKPWATGKEGGELIYANRYTRFIGTANTNMSGEDMRFASSQSQDSAFIKRFLILPMIRPDEQAMYCAAEAHFPDLKPSCLRMFAKVAFELNNLKDDELVMDIRELISWISTSKVLDEEISVGFKIAFTSKLSSEACSKAEILLEQLFPEEVSRSISQISQL</sequence>
<dbReference type="CDD" id="cd00009">
    <property type="entry name" value="AAA"/>
    <property type="match status" value="1"/>
</dbReference>
<evidence type="ECO:0000313" key="2">
    <source>
        <dbReference type="EMBL" id="SXF99797.1"/>
    </source>
</evidence>
<dbReference type="PANTHER" id="PTHR21610">
    <property type="entry name" value="VON WILLEBRAND FACTOR A DOMAIN-CONTAINING PROTEIN 8"/>
    <property type="match status" value="1"/>
</dbReference>
<organism evidence="2 3">
    <name type="scientific">Klebsiella variicola</name>
    <dbReference type="NCBI Taxonomy" id="244366"/>
    <lineage>
        <taxon>Bacteria</taxon>
        <taxon>Pseudomonadati</taxon>
        <taxon>Pseudomonadota</taxon>
        <taxon>Gammaproteobacteria</taxon>
        <taxon>Enterobacterales</taxon>
        <taxon>Enterobacteriaceae</taxon>
        <taxon>Klebsiella/Raoultella group</taxon>
        <taxon>Klebsiella</taxon>
        <taxon>Klebsiella pneumoniae complex</taxon>
    </lineage>
</organism>
<dbReference type="PANTHER" id="PTHR21610:SF9">
    <property type="entry name" value="VON WILLEBRAND FACTOR A DOMAIN-CONTAINING PROTEIN 8"/>
    <property type="match status" value="1"/>
</dbReference>
<accession>A0ABD7PEV6</accession>
<comment type="caution">
    <text evidence="2">The sequence shown here is derived from an EMBL/GenBank/DDBJ whole genome shotgun (WGS) entry which is preliminary data.</text>
</comment>
<dbReference type="EMBL" id="UKAS01000054">
    <property type="protein sequence ID" value="SXF99797.1"/>
    <property type="molecule type" value="Genomic_DNA"/>
</dbReference>
<dbReference type="Gene3D" id="3.40.50.300">
    <property type="entry name" value="P-loop containing nucleotide triphosphate hydrolases"/>
    <property type="match status" value="1"/>
</dbReference>
<proteinExistence type="predicted"/>
<dbReference type="SMART" id="SM00382">
    <property type="entry name" value="AAA"/>
    <property type="match status" value="1"/>
</dbReference>
<name>A0ABD7PEV6_KLEVA</name>
<dbReference type="RefSeq" id="WP_117268450.1">
    <property type="nucleotide sequence ID" value="NZ_UKAS01000054.1"/>
</dbReference>
<dbReference type="AlphaFoldDB" id="A0ABD7PEV6"/>
<dbReference type="Pfam" id="PF07728">
    <property type="entry name" value="AAA_5"/>
    <property type="match status" value="1"/>
</dbReference>
<dbReference type="InterPro" id="IPR039891">
    <property type="entry name" value="VWA8"/>
</dbReference>